<keyword evidence="2" id="KW-1185">Reference proteome</keyword>
<evidence type="ECO:0000313" key="2">
    <source>
        <dbReference type="Proteomes" id="UP001153269"/>
    </source>
</evidence>
<organism evidence="1 2">
    <name type="scientific">Pleuronectes platessa</name>
    <name type="common">European plaice</name>
    <dbReference type="NCBI Taxonomy" id="8262"/>
    <lineage>
        <taxon>Eukaryota</taxon>
        <taxon>Metazoa</taxon>
        <taxon>Chordata</taxon>
        <taxon>Craniata</taxon>
        <taxon>Vertebrata</taxon>
        <taxon>Euteleostomi</taxon>
        <taxon>Actinopterygii</taxon>
        <taxon>Neopterygii</taxon>
        <taxon>Teleostei</taxon>
        <taxon>Neoteleostei</taxon>
        <taxon>Acanthomorphata</taxon>
        <taxon>Carangaria</taxon>
        <taxon>Pleuronectiformes</taxon>
        <taxon>Pleuronectoidei</taxon>
        <taxon>Pleuronectidae</taxon>
        <taxon>Pleuronectes</taxon>
    </lineage>
</organism>
<dbReference type="AlphaFoldDB" id="A0A9N7VAP8"/>
<evidence type="ECO:0000313" key="1">
    <source>
        <dbReference type="EMBL" id="CAB1445119.1"/>
    </source>
</evidence>
<protein>
    <submittedName>
        <fullName evidence="1">Uncharacterized protein</fullName>
    </submittedName>
</protein>
<dbReference type="Proteomes" id="UP001153269">
    <property type="component" value="Unassembled WGS sequence"/>
</dbReference>
<proteinExistence type="predicted"/>
<gene>
    <name evidence="1" type="ORF">PLEPLA_LOCUS32850</name>
</gene>
<comment type="caution">
    <text evidence="1">The sequence shown here is derived from an EMBL/GenBank/DDBJ whole genome shotgun (WGS) entry which is preliminary data.</text>
</comment>
<sequence>MSDVSPLPVGPWLRVSAAESCRVSAAGPSAPLRASSTAAEVKGHAFQPHVISIITLWDDPGSGGDLDLTQLKYVRVQTVREEKQRSVSFCSGSVKLRDERRRGGASLQL</sequence>
<reference evidence="1" key="1">
    <citation type="submission" date="2020-03" db="EMBL/GenBank/DDBJ databases">
        <authorList>
            <person name="Weist P."/>
        </authorList>
    </citation>
    <scope>NUCLEOTIDE SEQUENCE</scope>
</reference>
<name>A0A9N7VAP8_PLEPL</name>
<accession>A0A9N7VAP8</accession>
<dbReference type="EMBL" id="CADEAL010003557">
    <property type="protein sequence ID" value="CAB1445119.1"/>
    <property type="molecule type" value="Genomic_DNA"/>
</dbReference>